<feature type="domain" description="Transglycosylase SLT" evidence="2">
    <location>
        <begin position="87"/>
        <end position="186"/>
    </location>
</feature>
<dbReference type="Gene3D" id="1.10.530.10">
    <property type="match status" value="1"/>
</dbReference>
<proteinExistence type="inferred from homology"/>
<dbReference type="EMBL" id="VTUZ01000003">
    <property type="protein sequence ID" value="KAA1014511.1"/>
    <property type="molecule type" value="Genomic_DNA"/>
</dbReference>
<reference evidence="3 4" key="1">
    <citation type="submission" date="2019-08" db="EMBL/GenBank/DDBJ databases">
        <title>Paraburkholderia sp. DCY113.</title>
        <authorList>
            <person name="Kang J."/>
        </authorList>
    </citation>
    <scope>NUCLEOTIDE SEQUENCE [LARGE SCALE GENOMIC DNA]</scope>
    <source>
        <strain evidence="3 4">DCY113</strain>
    </source>
</reference>
<sequence length="197" mass="21494">MNDRSQDHEWHGIRYVRAFLCGSILIAGLGTQACYAVDDASVMPPVAPPVDSVESVPTVADIATFLNAHFRIGLREASKISKAVVDAAEYNSVSPVLLLVVIAVESNFNRFAVSVAGARGLMQILPSQHKNLVSRFSDLNDPDTNVAIGSSILHEYIESSDGDIHDALLRYSGGSTNYSRRVDERMQMIKTAFTARR</sequence>
<dbReference type="Proteomes" id="UP000325273">
    <property type="component" value="Unassembled WGS sequence"/>
</dbReference>
<evidence type="ECO:0000313" key="4">
    <source>
        <dbReference type="Proteomes" id="UP000325273"/>
    </source>
</evidence>
<evidence type="ECO:0000256" key="1">
    <source>
        <dbReference type="ARBA" id="ARBA00007734"/>
    </source>
</evidence>
<dbReference type="Pfam" id="PF01464">
    <property type="entry name" value="SLT"/>
    <property type="match status" value="1"/>
</dbReference>
<comment type="similarity">
    <text evidence="1">Belongs to the transglycosylase Slt family.</text>
</comment>
<dbReference type="PANTHER" id="PTHR37423">
    <property type="entry name" value="SOLUBLE LYTIC MUREIN TRANSGLYCOSYLASE-RELATED"/>
    <property type="match status" value="1"/>
</dbReference>
<evidence type="ECO:0000313" key="3">
    <source>
        <dbReference type="EMBL" id="KAA1014511.1"/>
    </source>
</evidence>
<dbReference type="SUPFAM" id="SSF53955">
    <property type="entry name" value="Lysozyme-like"/>
    <property type="match status" value="1"/>
</dbReference>
<keyword evidence="4" id="KW-1185">Reference proteome</keyword>
<gene>
    <name evidence="3" type="ORF">FVF58_06670</name>
</gene>
<organism evidence="3 4">
    <name type="scientific">Paraburkholderia panacisoli</name>
    <dbReference type="NCBI Taxonomy" id="2603818"/>
    <lineage>
        <taxon>Bacteria</taxon>
        <taxon>Pseudomonadati</taxon>
        <taxon>Pseudomonadota</taxon>
        <taxon>Betaproteobacteria</taxon>
        <taxon>Burkholderiales</taxon>
        <taxon>Burkholderiaceae</taxon>
        <taxon>Paraburkholderia</taxon>
    </lineage>
</organism>
<dbReference type="InterPro" id="IPR008258">
    <property type="entry name" value="Transglycosylase_SLT_dom_1"/>
</dbReference>
<dbReference type="AlphaFoldDB" id="A0A5B0HH36"/>
<dbReference type="CDD" id="cd00254">
    <property type="entry name" value="LT-like"/>
    <property type="match status" value="1"/>
</dbReference>
<comment type="caution">
    <text evidence="3">The sequence shown here is derived from an EMBL/GenBank/DDBJ whole genome shotgun (WGS) entry which is preliminary data.</text>
</comment>
<dbReference type="PROSITE" id="PS51257">
    <property type="entry name" value="PROKAR_LIPOPROTEIN"/>
    <property type="match status" value="1"/>
</dbReference>
<protein>
    <submittedName>
        <fullName evidence="3">Lytic transglycosylase domain-containing protein</fullName>
    </submittedName>
</protein>
<evidence type="ECO:0000259" key="2">
    <source>
        <dbReference type="Pfam" id="PF01464"/>
    </source>
</evidence>
<accession>A0A5B0HH36</accession>
<dbReference type="PANTHER" id="PTHR37423:SF2">
    <property type="entry name" value="MEMBRANE-BOUND LYTIC MUREIN TRANSGLYCOSYLASE C"/>
    <property type="match status" value="1"/>
</dbReference>
<dbReference type="InterPro" id="IPR023346">
    <property type="entry name" value="Lysozyme-like_dom_sf"/>
</dbReference>
<name>A0A5B0HH36_9BURK</name>